<feature type="non-terminal residue" evidence="1">
    <location>
        <position position="1"/>
    </location>
</feature>
<proteinExistence type="predicted"/>
<keyword evidence="2" id="KW-1185">Reference proteome</keyword>
<reference evidence="1" key="1">
    <citation type="submission" date="2021-06" db="EMBL/GenBank/DDBJ databases">
        <authorList>
            <person name="Kallberg Y."/>
            <person name="Tangrot J."/>
            <person name="Rosling A."/>
        </authorList>
    </citation>
    <scope>NUCLEOTIDE SEQUENCE</scope>
    <source>
        <strain evidence="1">CL356</strain>
    </source>
</reference>
<gene>
    <name evidence="1" type="ORF">ACOLOM_LOCUS5786</name>
</gene>
<dbReference type="Proteomes" id="UP000789525">
    <property type="component" value="Unassembled WGS sequence"/>
</dbReference>
<evidence type="ECO:0000313" key="2">
    <source>
        <dbReference type="Proteomes" id="UP000789525"/>
    </source>
</evidence>
<protein>
    <submittedName>
        <fullName evidence="1">1244_t:CDS:1</fullName>
    </submittedName>
</protein>
<name>A0ACA9M8A3_9GLOM</name>
<accession>A0ACA9M8A3</accession>
<sequence>LIKSYVLKYVNTFIENEFREVKHVNRILDVKSDETCYIIGTVYMDMQFKPNILDDVTKEHWVIAPPPRPKYCSTDDKILLEDESGRIKLTGEILSQEIIVTGLIMAVLGKENAEGEFEVYDLCFAGIPYQPGLIKAPIDDDKYIALVCGLNIGESKSALQLQMMIEYLMCEIGSSSEQYFSSKIARLIIAGNSLPEAKLVDDDKKQKKYGYDGSIYNAELCSELDSILDELCSTVPVDLMPGSNDPTNLSLPQQPIISNLLPKANKHSNFRRTTNPYWCELDGFLVHLVKQSMIYANMLIVMIGLNSQSKHYIGGISPLRLQILFGVILIKT</sequence>
<organism evidence="1 2">
    <name type="scientific">Acaulospora colombiana</name>
    <dbReference type="NCBI Taxonomy" id="27376"/>
    <lineage>
        <taxon>Eukaryota</taxon>
        <taxon>Fungi</taxon>
        <taxon>Fungi incertae sedis</taxon>
        <taxon>Mucoromycota</taxon>
        <taxon>Glomeromycotina</taxon>
        <taxon>Glomeromycetes</taxon>
        <taxon>Diversisporales</taxon>
        <taxon>Acaulosporaceae</taxon>
        <taxon>Acaulospora</taxon>
    </lineage>
</organism>
<dbReference type="EMBL" id="CAJVPT010011060">
    <property type="protein sequence ID" value="CAG8576059.1"/>
    <property type="molecule type" value="Genomic_DNA"/>
</dbReference>
<comment type="caution">
    <text evidence="1">The sequence shown here is derived from an EMBL/GenBank/DDBJ whole genome shotgun (WGS) entry which is preliminary data.</text>
</comment>
<evidence type="ECO:0000313" key="1">
    <source>
        <dbReference type="EMBL" id="CAG8576059.1"/>
    </source>
</evidence>